<dbReference type="EMBL" id="JACHIV010000001">
    <property type="protein sequence ID" value="MBB5071260.1"/>
    <property type="molecule type" value="Genomic_DNA"/>
</dbReference>
<name>A0A840NH91_9PSEU</name>
<evidence type="ECO:0000313" key="2">
    <source>
        <dbReference type="EMBL" id="MBB5071260.1"/>
    </source>
</evidence>
<dbReference type="RefSeq" id="WP_184481460.1">
    <property type="nucleotide sequence ID" value="NZ_JACHIV010000001.1"/>
</dbReference>
<organism evidence="2 3">
    <name type="scientific">Saccharopolyspora gloriosae</name>
    <dbReference type="NCBI Taxonomy" id="455344"/>
    <lineage>
        <taxon>Bacteria</taxon>
        <taxon>Bacillati</taxon>
        <taxon>Actinomycetota</taxon>
        <taxon>Actinomycetes</taxon>
        <taxon>Pseudonocardiales</taxon>
        <taxon>Pseudonocardiaceae</taxon>
        <taxon>Saccharopolyspora</taxon>
    </lineage>
</organism>
<keyword evidence="1" id="KW-0732">Signal</keyword>
<dbReference type="Proteomes" id="UP000580474">
    <property type="component" value="Unassembled WGS sequence"/>
</dbReference>
<comment type="caution">
    <text evidence="2">The sequence shown here is derived from an EMBL/GenBank/DDBJ whole genome shotgun (WGS) entry which is preliminary data.</text>
</comment>
<evidence type="ECO:0000256" key="1">
    <source>
        <dbReference type="SAM" id="SignalP"/>
    </source>
</evidence>
<dbReference type="AlphaFoldDB" id="A0A840NH91"/>
<sequence length="67" mass="6432">MSRSVARATAAVVTSLALLGLGAGVAQADPPSIWIIPGVDAGGLLSPTVGLPTAALNPVVGLLDALS</sequence>
<feature type="chain" id="PRO_5032771016" evidence="1">
    <location>
        <begin position="29"/>
        <end position="67"/>
    </location>
</feature>
<proteinExistence type="predicted"/>
<gene>
    <name evidence="2" type="ORF">BJ969_004348</name>
</gene>
<feature type="signal peptide" evidence="1">
    <location>
        <begin position="1"/>
        <end position="28"/>
    </location>
</feature>
<accession>A0A840NH91</accession>
<keyword evidence="3" id="KW-1185">Reference proteome</keyword>
<protein>
    <submittedName>
        <fullName evidence="2">Uncharacterized protein</fullName>
    </submittedName>
</protein>
<reference evidence="2 3" key="1">
    <citation type="submission" date="2020-08" db="EMBL/GenBank/DDBJ databases">
        <title>Sequencing the genomes of 1000 actinobacteria strains.</title>
        <authorList>
            <person name="Klenk H.-P."/>
        </authorList>
    </citation>
    <scope>NUCLEOTIDE SEQUENCE [LARGE SCALE GENOMIC DNA]</scope>
    <source>
        <strain evidence="2 3">DSM 45582</strain>
    </source>
</reference>
<evidence type="ECO:0000313" key="3">
    <source>
        <dbReference type="Proteomes" id="UP000580474"/>
    </source>
</evidence>